<name>Q939F4_AQUAC</name>
<protein>
    <submittedName>
        <fullName evidence="2">Ypar19</fullName>
    </submittedName>
</protein>
<organism evidence="2">
    <name type="scientific">Aquipseudomonas alcaligenes</name>
    <name type="common">Pseudomonas alcaligenes</name>
    <dbReference type="NCBI Taxonomy" id="43263"/>
    <lineage>
        <taxon>Bacteria</taxon>
        <taxon>Pseudomonadati</taxon>
        <taxon>Pseudomonadota</taxon>
        <taxon>Gammaproteobacteria</taxon>
        <taxon>Pseudomonadales</taxon>
        <taxon>Pseudomonadaceae</taxon>
        <taxon>Aquipseudomonas</taxon>
    </lineage>
</organism>
<keyword evidence="1" id="KW-0472">Membrane</keyword>
<feature type="transmembrane region" description="Helical" evidence="1">
    <location>
        <begin position="43"/>
        <end position="60"/>
    </location>
</feature>
<sequence length="128" mass="14435">MLEKLEIRTADAPPLTRGFVVFLFAIILGCISTASFVALANNLHAVLVSFAGLCIWLFLLRRQGRIERFLRKQHSGYVQAQKGFCCQECKKQIDTPIKHQNKHGEPILYHCDSCSILWFTGSVDHSTA</sequence>
<reference evidence="2" key="1">
    <citation type="journal article" date="2001" name="Mol. Microbiol.">
        <title>Discovery and distribution of super-integrons among pseudomonads.</title>
        <authorList>
            <person name="Vaisvila R."/>
            <person name="Morgan R.D."/>
            <person name="Posfai J."/>
            <person name="Raleigh E.A."/>
        </authorList>
    </citation>
    <scope>NUCLEOTIDE SEQUENCE</scope>
    <source>
        <strain evidence="2">ATCC 55044</strain>
    </source>
</reference>
<evidence type="ECO:0000256" key="1">
    <source>
        <dbReference type="SAM" id="Phobius"/>
    </source>
</evidence>
<evidence type="ECO:0000313" key="2">
    <source>
        <dbReference type="EMBL" id="AAK73304.1"/>
    </source>
</evidence>
<keyword evidence="1" id="KW-0812">Transmembrane</keyword>
<keyword evidence="1" id="KW-1133">Transmembrane helix</keyword>
<dbReference type="EMBL" id="AY038186">
    <property type="protein sequence ID" value="AAK73304.1"/>
    <property type="molecule type" value="Genomic_DNA"/>
</dbReference>
<accession>Q939F4</accession>
<feature type="transmembrane region" description="Helical" evidence="1">
    <location>
        <begin position="20"/>
        <end position="37"/>
    </location>
</feature>
<dbReference type="AlphaFoldDB" id="Q939F4"/>
<proteinExistence type="predicted"/>
<dbReference type="PROSITE" id="PS51257">
    <property type="entry name" value="PROKAR_LIPOPROTEIN"/>
    <property type="match status" value="1"/>
</dbReference>